<keyword evidence="7" id="KW-0032">Aminotransferase</keyword>
<evidence type="ECO:0000313" key="8">
    <source>
        <dbReference type="Proteomes" id="UP000031829"/>
    </source>
</evidence>
<comment type="subunit">
    <text evidence="3">Homodimer.</text>
</comment>
<organism evidence="7 8">
    <name type="scientific">Priestia megaterium (strain ATCC 14581 / DSM 32 / CCUG 1817 / JCM 2506 / NBRC 15308 / NCIMB 9376 / NCTC 10342 / NRRL B-14308 / VKM B-512 / Ford 19)</name>
    <name type="common">Bacillus megaterium</name>
    <dbReference type="NCBI Taxonomy" id="1348623"/>
    <lineage>
        <taxon>Bacteria</taxon>
        <taxon>Bacillati</taxon>
        <taxon>Bacillota</taxon>
        <taxon>Bacilli</taxon>
        <taxon>Bacillales</taxon>
        <taxon>Bacillaceae</taxon>
        <taxon>Priestia</taxon>
    </lineage>
</organism>
<dbReference type="Proteomes" id="UP000031829">
    <property type="component" value="Chromosome"/>
</dbReference>
<dbReference type="HOGENOM" id="CLU_020844_2_0_9"/>
<evidence type="ECO:0000256" key="6">
    <source>
        <dbReference type="RuleBase" id="RU004516"/>
    </source>
</evidence>
<dbReference type="GO" id="GO:0008483">
    <property type="term" value="F:transaminase activity"/>
    <property type="evidence" value="ECO:0007669"/>
    <property type="project" value="UniProtKB-KW"/>
</dbReference>
<dbReference type="AlphaFoldDB" id="A0A0B6AID5"/>
<evidence type="ECO:0000256" key="5">
    <source>
        <dbReference type="RuleBase" id="RU004106"/>
    </source>
</evidence>
<protein>
    <submittedName>
        <fullName evidence="7">Aminotransferase class IV family protein</fullName>
    </submittedName>
</protein>
<dbReference type="Pfam" id="PF01063">
    <property type="entry name" value="Aminotran_4"/>
    <property type="match status" value="1"/>
</dbReference>
<dbReference type="InterPro" id="IPR018300">
    <property type="entry name" value="Aminotrans_IV_CS"/>
</dbReference>
<keyword evidence="4 6" id="KW-0663">Pyridoxal phosphate</keyword>
<dbReference type="PANTHER" id="PTHR42743:SF11">
    <property type="entry name" value="AMINODEOXYCHORISMATE LYASE"/>
    <property type="match status" value="1"/>
</dbReference>
<dbReference type="Gene3D" id="3.30.470.10">
    <property type="match status" value="1"/>
</dbReference>
<evidence type="ECO:0000313" key="7">
    <source>
        <dbReference type="EMBL" id="AJI23286.1"/>
    </source>
</evidence>
<dbReference type="Gene3D" id="3.20.10.10">
    <property type="entry name" value="D-amino Acid Aminotransferase, subunit A, domain 2"/>
    <property type="match status" value="1"/>
</dbReference>
<reference evidence="7 8" key="1">
    <citation type="journal article" date="2015" name="Genome Announc.">
        <title>Complete genome sequences for 35 biothreat assay-relevant bacillus species.</title>
        <authorList>
            <person name="Johnson S.L."/>
            <person name="Daligault H.E."/>
            <person name="Davenport K.W."/>
            <person name="Jaissle J."/>
            <person name="Frey K.G."/>
            <person name="Ladner J.T."/>
            <person name="Broomall S.M."/>
            <person name="Bishop-Lilly K.A."/>
            <person name="Bruce D.C."/>
            <person name="Gibbons H.S."/>
            <person name="Coyne S.R."/>
            <person name="Lo C.C."/>
            <person name="Meincke L."/>
            <person name="Munk A.C."/>
            <person name="Koroleva G.I."/>
            <person name="Rosenzweig C.N."/>
            <person name="Palacios G.F."/>
            <person name="Redden C.L."/>
            <person name="Minogue T.D."/>
            <person name="Chain P.S."/>
        </authorList>
    </citation>
    <scope>NUCLEOTIDE SEQUENCE [LARGE SCALE GENOMIC DNA]</scope>
    <source>
        <strain evidence="8">ATCC 14581 / DSM 32 / JCM 2506 / NBRC 15308 / NCIMB 9376 / NCTC 10342 / NRRL B-14308 / VKM B-512</strain>
    </source>
</reference>
<comment type="similarity">
    <text evidence="2 5">Belongs to the class-IV pyridoxal-phosphate-dependent aminotransferase family.</text>
</comment>
<accession>A0A0B6AID5</accession>
<dbReference type="InterPro" id="IPR050571">
    <property type="entry name" value="Class-IV_PLP-Dep_Aminotrnsfr"/>
</dbReference>
<dbReference type="KEGG" id="bmeg:BG04_2371"/>
<dbReference type="EMBL" id="CP009920">
    <property type="protein sequence ID" value="AJI23286.1"/>
    <property type="molecule type" value="Genomic_DNA"/>
</dbReference>
<evidence type="ECO:0000256" key="1">
    <source>
        <dbReference type="ARBA" id="ARBA00001933"/>
    </source>
</evidence>
<dbReference type="PROSITE" id="PS00770">
    <property type="entry name" value="AA_TRANSFER_CLASS_4"/>
    <property type="match status" value="1"/>
</dbReference>
<dbReference type="InterPro" id="IPR043132">
    <property type="entry name" value="BCAT-like_C"/>
</dbReference>
<name>A0A0B6AID5_PRIM2</name>
<evidence type="ECO:0000256" key="4">
    <source>
        <dbReference type="ARBA" id="ARBA00022898"/>
    </source>
</evidence>
<dbReference type="RefSeq" id="WP_034655331.1">
    <property type="nucleotide sequence ID" value="NZ_BCVB01000020.1"/>
</dbReference>
<dbReference type="InterPro" id="IPR001544">
    <property type="entry name" value="Aminotrans_IV"/>
</dbReference>
<dbReference type="FunFam" id="3.20.10.10:FF:000002">
    <property type="entry name" value="D-alanine aminotransferase"/>
    <property type="match status" value="1"/>
</dbReference>
<dbReference type="InterPro" id="IPR036038">
    <property type="entry name" value="Aminotransferase-like"/>
</dbReference>
<dbReference type="GeneID" id="93640440"/>
<sequence>MYIYVNGEVKPASEATISPFDHGYMYGLGLFETLRVYEGHPFLVEDHLDRLHSSLRELNIVWDYSTQDVLGIINSLLMNNNERNAYVRLNVSAGNGGIGLQVEEYDKPSTIVYMKSMPHPSSPLVKEGLILETKRNTPEGTMRLKSHHYLNNVLAKREVGSDLNKEGIFLTKEGFLAEGIVSNLFFVKGDCVYTPSLETGILNGITRQFIFTLLKKKNIEVVEGLFTVEHLLEGDEAFVTNSIQEIVPLRSIKDKQFSVGDHTLIAQLQKEYRSYTMSLMSRHELHV</sequence>
<proteinExistence type="inferred from homology"/>
<dbReference type="PANTHER" id="PTHR42743">
    <property type="entry name" value="AMINO-ACID AMINOTRANSFERASE"/>
    <property type="match status" value="1"/>
</dbReference>
<dbReference type="GO" id="GO:0008652">
    <property type="term" value="P:amino acid biosynthetic process"/>
    <property type="evidence" value="ECO:0007669"/>
    <property type="project" value="UniProtKB-ARBA"/>
</dbReference>
<comment type="cofactor">
    <cofactor evidence="1 6">
        <name>pyridoxal 5'-phosphate</name>
        <dbReference type="ChEBI" id="CHEBI:597326"/>
    </cofactor>
</comment>
<dbReference type="GO" id="GO:0046394">
    <property type="term" value="P:carboxylic acid biosynthetic process"/>
    <property type="evidence" value="ECO:0007669"/>
    <property type="project" value="UniProtKB-ARBA"/>
</dbReference>
<evidence type="ECO:0000256" key="2">
    <source>
        <dbReference type="ARBA" id="ARBA00009320"/>
    </source>
</evidence>
<dbReference type="InterPro" id="IPR043131">
    <property type="entry name" value="BCAT-like_N"/>
</dbReference>
<evidence type="ECO:0000256" key="3">
    <source>
        <dbReference type="ARBA" id="ARBA00011738"/>
    </source>
</evidence>
<dbReference type="SUPFAM" id="SSF56752">
    <property type="entry name" value="D-aminoacid aminotransferase-like PLP-dependent enzymes"/>
    <property type="match status" value="1"/>
</dbReference>
<dbReference type="GO" id="GO:0005829">
    <property type="term" value="C:cytosol"/>
    <property type="evidence" value="ECO:0007669"/>
    <property type="project" value="TreeGrafter"/>
</dbReference>
<gene>
    <name evidence="7" type="ORF">BG04_2371</name>
</gene>
<dbReference type="NCBIfam" id="NF005800">
    <property type="entry name" value="PRK07650.1"/>
    <property type="match status" value="1"/>
</dbReference>
<keyword evidence="7" id="KW-0808">Transferase</keyword>